<evidence type="ECO:0000313" key="1">
    <source>
        <dbReference type="EMBL" id="CAG8638381.1"/>
    </source>
</evidence>
<gene>
    <name evidence="1" type="ORF">DHETER_LOCUS8723</name>
</gene>
<proteinExistence type="predicted"/>
<reference evidence="1" key="1">
    <citation type="submission" date="2021-06" db="EMBL/GenBank/DDBJ databases">
        <authorList>
            <person name="Kallberg Y."/>
            <person name="Tangrot J."/>
            <person name="Rosling A."/>
        </authorList>
    </citation>
    <scope>NUCLEOTIDE SEQUENCE</scope>
    <source>
        <strain evidence="1">IL203A</strain>
    </source>
</reference>
<name>A0ACA9N839_9GLOM</name>
<dbReference type="Proteomes" id="UP000789702">
    <property type="component" value="Unassembled WGS sequence"/>
</dbReference>
<feature type="non-terminal residue" evidence="1">
    <location>
        <position position="1"/>
    </location>
</feature>
<organism evidence="1 2">
    <name type="scientific">Dentiscutata heterogama</name>
    <dbReference type="NCBI Taxonomy" id="1316150"/>
    <lineage>
        <taxon>Eukaryota</taxon>
        <taxon>Fungi</taxon>
        <taxon>Fungi incertae sedis</taxon>
        <taxon>Mucoromycota</taxon>
        <taxon>Glomeromycotina</taxon>
        <taxon>Glomeromycetes</taxon>
        <taxon>Diversisporales</taxon>
        <taxon>Gigasporaceae</taxon>
        <taxon>Dentiscutata</taxon>
    </lineage>
</organism>
<evidence type="ECO:0000313" key="2">
    <source>
        <dbReference type="Proteomes" id="UP000789702"/>
    </source>
</evidence>
<comment type="caution">
    <text evidence="1">The sequence shown here is derived from an EMBL/GenBank/DDBJ whole genome shotgun (WGS) entry which is preliminary data.</text>
</comment>
<keyword evidence="2" id="KW-1185">Reference proteome</keyword>
<sequence length="40" mass="4594">STLYLTQLMDLPTVWNLDDKSTFLSVDSSGLRVNYEDWVA</sequence>
<accession>A0ACA9N839</accession>
<dbReference type="EMBL" id="CAJVPU010014217">
    <property type="protein sequence ID" value="CAG8638381.1"/>
    <property type="molecule type" value="Genomic_DNA"/>
</dbReference>
<protein>
    <submittedName>
        <fullName evidence="1">2445_t:CDS:1</fullName>
    </submittedName>
</protein>